<dbReference type="EMBL" id="FOTF01000013">
    <property type="protein sequence ID" value="SFL30965.1"/>
    <property type="molecule type" value="Genomic_DNA"/>
</dbReference>
<dbReference type="RefSeq" id="WP_342713974.1">
    <property type="nucleotide sequence ID" value="NZ_FOTF01000013.1"/>
</dbReference>
<sequence>MLISLLGFAVLLILMFMRVPIAFAMAAVGGIGFALMRGWGPAWSMTG</sequence>
<dbReference type="AlphaFoldDB" id="A0A1I4GLU7"/>
<gene>
    <name evidence="1" type="ORF">SAMN04488004_11386</name>
</gene>
<reference evidence="1 2" key="1">
    <citation type="submission" date="2016-10" db="EMBL/GenBank/DDBJ databases">
        <authorList>
            <person name="de Groot N.N."/>
        </authorList>
    </citation>
    <scope>NUCLEOTIDE SEQUENCE [LARGE SCALE GENOMIC DNA]</scope>
    <source>
        <strain evidence="1 2">DSM 16199</strain>
    </source>
</reference>
<organism evidence="1 2">
    <name type="scientific">Loktanella salsilacus</name>
    <dbReference type="NCBI Taxonomy" id="195913"/>
    <lineage>
        <taxon>Bacteria</taxon>
        <taxon>Pseudomonadati</taxon>
        <taxon>Pseudomonadota</taxon>
        <taxon>Alphaproteobacteria</taxon>
        <taxon>Rhodobacterales</taxon>
        <taxon>Roseobacteraceae</taxon>
        <taxon>Loktanella</taxon>
    </lineage>
</organism>
<name>A0A1I4GLU7_9RHOB</name>
<dbReference type="STRING" id="195913.SAMN04488004_11386"/>
<proteinExistence type="predicted"/>
<protein>
    <submittedName>
        <fullName evidence="1">Uncharacterized protein</fullName>
    </submittedName>
</protein>
<evidence type="ECO:0000313" key="2">
    <source>
        <dbReference type="Proteomes" id="UP000199550"/>
    </source>
</evidence>
<evidence type="ECO:0000313" key="1">
    <source>
        <dbReference type="EMBL" id="SFL30965.1"/>
    </source>
</evidence>
<accession>A0A1I4GLU7</accession>
<dbReference type="Proteomes" id="UP000199550">
    <property type="component" value="Unassembled WGS sequence"/>
</dbReference>
<keyword evidence="2" id="KW-1185">Reference proteome</keyword>